<dbReference type="OrthoDB" id="410267at2759"/>
<dbReference type="GO" id="GO:0022857">
    <property type="term" value="F:transmembrane transporter activity"/>
    <property type="evidence" value="ECO:0007669"/>
    <property type="project" value="InterPro"/>
</dbReference>
<keyword evidence="4" id="KW-1133">Transmembrane helix</keyword>
<keyword evidence="7" id="KW-1185">Reference proteome</keyword>
<feature type="transmembrane region" description="Helical" evidence="4">
    <location>
        <begin position="468"/>
        <end position="486"/>
    </location>
</feature>
<dbReference type="InterPro" id="IPR050327">
    <property type="entry name" value="Proton-linked_MCT"/>
</dbReference>
<dbReference type="InterPro" id="IPR036259">
    <property type="entry name" value="MFS_trans_sf"/>
</dbReference>
<feature type="transmembrane region" description="Helical" evidence="4">
    <location>
        <begin position="215"/>
        <end position="239"/>
    </location>
</feature>
<feature type="transmembrane region" description="Helical" evidence="4">
    <location>
        <begin position="334"/>
        <end position="352"/>
    </location>
</feature>
<dbReference type="PANTHER" id="PTHR11360:SF317">
    <property type="entry name" value="MAJOR FACILITATOR SUPERFAMILY (MFS) PROFILE DOMAIN-CONTAINING PROTEIN-RELATED"/>
    <property type="match status" value="1"/>
</dbReference>
<protein>
    <submittedName>
        <fullName evidence="6">MFS general substrate transporter</fullName>
    </submittedName>
</protein>
<dbReference type="InterPro" id="IPR020846">
    <property type="entry name" value="MFS_dom"/>
</dbReference>
<dbReference type="PANTHER" id="PTHR11360">
    <property type="entry name" value="MONOCARBOXYLATE TRANSPORTER"/>
    <property type="match status" value="1"/>
</dbReference>
<feature type="transmembrane region" description="Helical" evidence="4">
    <location>
        <begin position="60"/>
        <end position="80"/>
    </location>
</feature>
<comment type="similarity">
    <text evidence="2">Belongs to the major facilitator superfamily. Monocarboxylate porter (TC 2.A.1.13) family.</text>
</comment>
<feature type="transmembrane region" description="Helical" evidence="4">
    <location>
        <begin position="187"/>
        <end position="209"/>
    </location>
</feature>
<evidence type="ECO:0000313" key="6">
    <source>
        <dbReference type="EMBL" id="KXN73357.1"/>
    </source>
</evidence>
<feature type="region of interest" description="Disordered" evidence="3">
    <location>
        <begin position="1"/>
        <end position="23"/>
    </location>
</feature>
<dbReference type="InterPro" id="IPR011701">
    <property type="entry name" value="MFS"/>
</dbReference>
<evidence type="ECO:0000256" key="3">
    <source>
        <dbReference type="SAM" id="MobiDB-lite"/>
    </source>
</evidence>
<keyword evidence="4" id="KW-0812">Transmembrane</keyword>
<organism evidence="6 7">
    <name type="scientific">Conidiobolus coronatus (strain ATCC 28846 / CBS 209.66 / NRRL 28638)</name>
    <name type="common">Delacroixia coronata</name>
    <dbReference type="NCBI Taxonomy" id="796925"/>
    <lineage>
        <taxon>Eukaryota</taxon>
        <taxon>Fungi</taxon>
        <taxon>Fungi incertae sedis</taxon>
        <taxon>Zoopagomycota</taxon>
        <taxon>Entomophthoromycotina</taxon>
        <taxon>Entomophthoromycetes</taxon>
        <taxon>Entomophthorales</taxon>
        <taxon>Ancylistaceae</taxon>
        <taxon>Conidiobolus</taxon>
    </lineage>
</organism>
<dbReference type="OMA" id="HQLWLMW"/>
<keyword evidence="4" id="KW-0472">Membrane</keyword>
<dbReference type="AlphaFoldDB" id="A0A137PED9"/>
<dbReference type="Gene3D" id="1.20.1250.20">
    <property type="entry name" value="MFS general substrate transporter like domains"/>
    <property type="match status" value="2"/>
</dbReference>
<dbReference type="Pfam" id="PF07690">
    <property type="entry name" value="MFS_1"/>
    <property type="match status" value="1"/>
</dbReference>
<evidence type="ECO:0000256" key="1">
    <source>
        <dbReference type="ARBA" id="ARBA00004141"/>
    </source>
</evidence>
<sequence length="549" mass="60135">MSADKDTNQVDHNNPNAGGPQPNFFLRLVQKHYRESEYIRSEAKLRREEYLIPGVKFNRWYSMPAALIIQFCCGSLYAWSVFNKPIDTYIYGKVVDMAPITFYIAVGLFGTSAAIMGPWLERHGPGFACAVGTTLFFIGNLLTALAIYTKQTWLVFIGYGVVGGYGLGLCYISPVSCLQKWFPDRRGLASGLAVCGFGAGSIAVGKIILPLINAVGLPLSFVVFGCVYFVLMITCAMVLRIPPPGYSVASPGGSPSMPSAKEEGATSSSDAVVANQNSSDSSSAIKLSLIESLTSTEFRLMYVMFFANSIFGLVVISRLSNMIVDLFGKTADEASTIVSINGGANLAGRLIFSVASDYLGRKNCYIIMLTCQLIILGCFSTITNTQTYWAFLFTMFILTASYGGGFGVIPAFLTDMFGAKNIGACHGVILTAWSLAGVGGGLIFTAVYNQLIASGEYKKESPWVYNKNVWWIFGIVVVGWLVLFFLRTTVIDRLLPKVPGEIVRFKFFGTIYRFRNDGGFRVETVSKAQEESEWREFLNHRVESSPPAY</sequence>
<dbReference type="SUPFAM" id="SSF103473">
    <property type="entry name" value="MFS general substrate transporter"/>
    <property type="match status" value="1"/>
</dbReference>
<name>A0A137PED9_CONC2</name>
<dbReference type="CDD" id="cd17353">
    <property type="entry name" value="MFS_OFA_like"/>
    <property type="match status" value="1"/>
</dbReference>
<evidence type="ECO:0000259" key="5">
    <source>
        <dbReference type="PROSITE" id="PS50850"/>
    </source>
</evidence>
<feature type="transmembrane region" description="Helical" evidence="4">
    <location>
        <begin position="100"/>
        <end position="120"/>
    </location>
</feature>
<proteinExistence type="inferred from homology"/>
<feature type="transmembrane region" description="Helical" evidence="4">
    <location>
        <begin position="388"/>
        <end position="413"/>
    </location>
</feature>
<gene>
    <name evidence="6" type="ORF">CONCODRAFT_46861</name>
</gene>
<accession>A0A137PED9</accession>
<feature type="transmembrane region" description="Helical" evidence="4">
    <location>
        <begin position="300"/>
        <end position="319"/>
    </location>
</feature>
<feature type="transmembrane region" description="Helical" evidence="4">
    <location>
        <begin position="127"/>
        <end position="147"/>
    </location>
</feature>
<evidence type="ECO:0000256" key="4">
    <source>
        <dbReference type="SAM" id="Phobius"/>
    </source>
</evidence>
<dbReference type="EMBL" id="KQ964438">
    <property type="protein sequence ID" value="KXN73357.1"/>
    <property type="molecule type" value="Genomic_DNA"/>
</dbReference>
<feature type="transmembrane region" description="Helical" evidence="4">
    <location>
        <begin position="153"/>
        <end position="175"/>
    </location>
</feature>
<feature type="domain" description="Major facilitator superfamily (MFS) profile" evidence="5">
    <location>
        <begin position="1"/>
        <end position="491"/>
    </location>
</feature>
<feature type="transmembrane region" description="Helical" evidence="4">
    <location>
        <begin position="364"/>
        <end position="382"/>
    </location>
</feature>
<dbReference type="GO" id="GO:0016020">
    <property type="term" value="C:membrane"/>
    <property type="evidence" value="ECO:0007669"/>
    <property type="project" value="UniProtKB-SubCell"/>
</dbReference>
<dbReference type="Proteomes" id="UP000070444">
    <property type="component" value="Unassembled WGS sequence"/>
</dbReference>
<evidence type="ECO:0000256" key="2">
    <source>
        <dbReference type="ARBA" id="ARBA00006727"/>
    </source>
</evidence>
<dbReference type="PROSITE" id="PS50850">
    <property type="entry name" value="MFS"/>
    <property type="match status" value="1"/>
</dbReference>
<feature type="transmembrane region" description="Helical" evidence="4">
    <location>
        <begin position="425"/>
        <end position="448"/>
    </location>
</feature>
<evidence type="ECO:0000313" key="7">
    <source>
        <dbReference type="Proteomes" id="UP000070444"/>
    </source>
</evidence>
<reference evidence="6 7" key="1">
    <citation type="journal article" date="2015" name="Genome Biol. Evol.">
        <title>Phylogenomic analyses indicate that early fungi evolved digesting cell walls of algal ancestors of land plants.</title>
        <authorList>
            <person name="Chang Y."/>
            <person name="Wang S."/>
            <person name="Sekimoto S."/>
            <person name="Aerts A.L."/>
            <person name="Choi C."/>
            <person name="Clum A."/>
            <person name="LaButti K.M."/>
            <person name="Lindquist E.A."/>
            <person name="Yee Ngan C."/>
            <person name="Ohm R.A."/>
            <person name="Salamov A.A."/>
            <person name="Grigoriev I.V."/>
            <person name="Spatafora J.W."/>
            <person name="Berbee M.L."/>
        </authorList>
    </citation>
    <scope>NUCLEOTIDE SEQUENCE [LARGE SCALE GENOMIC DNA]</scope>
    <source>
        <strain evidence="6 7">NRRL 28638</strain>
    </source>
</reference>
<comment type="subcellular location">
    <subcellularLocation>
        <location evidence="1">Membrane</location>
        <topology evidence="1">Multi-pass membrane protein</topology>
    </subcellularLocation>
</comment>